<evidence type="ECO:0000313" key="3">
    <source>
        <dbReference type="Proteomes" id="UP001589862"/>
    </source>
</evidence>
<feature type="transmembrane region" description="Helical" evidence="1">
    <location>
        <begin position="53"/>
        <end position="72"/>
    </location>
</feature>
<name>A0ABV6P6X6_9MICC</name>
<accession>A0ABV6P6X6</accession>
<dbReference type="InterPro" id="IPR021443">
    <property type="entry name" value="DUF3093"/>
</dbReference>
<reference evidence="2 3" key="1">
    <citation type="submission" date="2024-09" db="EMBL/GenBank/DDBJ databases">
        <authorList>
            <person name="Sun Q."/>
            <person name="Mori K."/>
        </authorList>
    </citation>
    <scope>NUCLEOTIDE SEQUENCE [LARGE SCALE GENOMIC DNA]</scope>
    <source>
        <strain evidence="2 3">NCAIM B.02604</strain>
    </source>
</reference>
<proteinExistence type="predicted"/>
<feature type="transmembrane region" description="Helical" evidence="1">
    <location>
        <begin position="28"/>
        <end position="46"/>
    </location>
</feature>
<evidence type="ECO:0000313" key="2">
    <source>
        <dbReference type="EMBL" id="MFC0580879.1"/>
    </source>
</evidence>
<dbReference type="EMBL" id="JBHLUB010000001">
    <property type="protein sequence ID" value="MFC0580879.1"/>
    <property type="molecule type" value="Genomic_DNA"/>
</dbReference>
<sequence length="160" mass="17380">MTSADSPAAPVNGVSNEILFQEKLWPSWWLWLTAAGAVAASALVMIPMGVVTTIIGCIVVAAILALLLYFAGPTLTVTSQYFTAGRATIERKFLGEAQAFEKDEAFAQRGPKLHGLAYMCMRGWVDPVVTVPVLDPEDQTPYWIVSSRKPAELVAALNRR</sequence>
<dbReference type="Pfam" id="PF11292">
    <property type="entry name" value="DUF3093"/>
    <property type="match status" value="1"/>
</dbReference>
<keyword evidence="1" id="KW-0472">Membrane</keyword>
<dbReference type="RefSeq" id="WP_377457267.1">
    <property type="nucleotide sequence ID" value="NZ_JBHLUB010000001.1"/>
</dbReference>
<organism evidence="2 3">
    <name type="scientific">Micrococcoides hystricis</name>
    <dbReference type="NCBI Taxonomy" id="1572761"/>
    <lineage>
        <taxon>Bacteria</taxon>
        <taxon>Bacillati</taxon>
        <taxon>Actinomycetota</taxon>
        <taxon>Actinomycetes</taxon>
        <taxon>Micrococcales</taxon>
        <taxon>Micrococcaceae</taxon>
        <taxon>Micrococcoides</taxon>
    </lineage>
</organism>
<keyword evidence="1" id="KW-1133">Transmembrane helix</keyword>
<evidence type="ECO:0000256" key="1">
    <source>
        <dbReference type="SAM" id="Phobius"/>
    </source>
</evidence>
<gene>
    <name evidence="2" type="ORF">ACFFFR_00540</name>
</gene>
<keyword evidence="1" id="KW-0812">Transmembrane</keyword>
<protein>
    <submittedName>
        <fullName evidence="2">DUF3093 domain-containing protein</fullName>
    </submittedName>
</protein>
<keyword evidence="3" id="KW-1185">Reference proteome</keyword>
<dbReference type="Proteomes" id="UP001589862">
    <property type="component" value="Unassembled WGS sequence"/>
</dbReference>
<comment type="caution">
    <text evidence="2">The sequence shown here is derived from an EMBL/GenBank/DDBJ whole genome shotgun (WGS) entry which is preliminary data.</text>
</comment>